<reference evidence="2" key="1">
    <citation type="submission" date="2017-01" db="EMBL/GenBank/DDBJ databases">
        <authorList>
            <person name="Varghese N."/>
            <person name="Submissions S."/>
        </authorList>
    </citation>
    <scope>NUCLEOTIDE SEQUENCE [LARGE SCALE GENOMIC DNA]</scope>
    <source>
        <strain evidence="2">DSM 18017</strain>
    </source>
</reference>
<proteinExistence type="predicted"/>
<name>A0A1N7QDW7_9FLAO</name>
<dbReference type="RefSeq" id="WP_076553533.1">
    <property type="nucleotide sequence ID" value="NZ_FTOL01000009.1"/>
</dbReference>
<dbReference type="EMBL" id="FTOL01000009">
    <property type="protein sequence ID" value="SIT21028.1"/>
    <property type="molecule type" value="Genomic_DNA"/>
</dbReference>
<dbReference type="OrthoDB" id="1217771at2"/>
<dbReference type="AlphaFoldDB" id="A0A1N7QDW7"/>
<dbReference type="Proteomes" id="UP000186744">
    <property type="component" value="Unassembled WGS sequence"/>
</dbReference>
<evidence type="ECO:0000313" key="2">
    <source>
        <dbReference type="Proteomes" id="UP000186744"/>
    </source>
</evidence>
<dbReference type="STRING" id="373668.SAMN05421786_10941"/>
<evidence type="ECO:0000313" key="1">
    <source>
        <dbReference type="EMBL" id="SIT21028.1"/>
    </source>
</evidence>
<organism evidence="1 2">
    <name type="scientific">Chryseobacterium ureilyticum</name>
    <dbReference type="NCBI Taxonomy" id="373668"/>
    <lineage>
        <taxon>Bacteria</taxon>
        <taxon>Pseudomonadati</taxon>
        <taxon>Bacteroidota</taxon>
        <taxon>Flavobacteriia</taxon>
        <taxon>Flavobacteriales</taxon>
        <taxon>Weeksellaceae</taxon>
        <taxon>Chryseobacterium group</taxon>
        <taxon>Chryseobacterium</taxon>
    </lineage>
</organism>
<keyword evidence="2" id="KW-1185">Reference proteome</keyword>
<accession>A0A1N7QDW7</accession>
<gene>
    <name evidence="1" type="ORF">SAMN05421786_10941</name>
</gene>
<sequence>MSRTRIVRGTYTKISQEGHSMYSNANIITNAGAAITETGVNNGVTYGDPKKPAAIEGDYIIDGEWLDQDGNPIDTSKTPHARIGNTVFFRVKTRNIPENTPLSFELWESDGISLKIGLGTIFDSRMFDDFVPLEGKESGSNAVTANIDKDGYAIFSIDLTEYFEQYIEEDAGAYIELYFIARYYGHEFAYLARDNSKYLQVGYSDRTLFIQSAVGDEKYGLPEFRSADGDIIIFSGGVESIDKLASAENIKKEEDSTAFDRVKDKIKDEIEGKIKDKAEEMTGKGLDKLQKTIAVHQLKKGKLGMNNGQVRTNRRLYTTIQFDNLGEEYTVTRASNFGYVSNGERVTSKGISQLDFFKETNVYSKVAKVGKNALDCLAFLDLAKYISGNGELPSIPSPVPGLDFVIDIMVTETKEQIKNMAEEAVQVTLSKAKDLGVKGVEEFMYVNGNKMSFTTGNTVEGDIKRFEIETISQSSLESLLQGNIRSLGSLRNKERNNRKDYDKYMKESKYLVLYEKVSDERYSEFINVINTIFIK</sequence>
<protein>
    <submittedName>
        <fullName evidence="1">Uncharacterized protein</fullName>
    </submittedName>
</protein>